<feature type="compositionally biased region" description="Basic residues" evidence="10">
    <location>
        <begin position="82"/>
        <end position="92"/>
    </location>
</feature>
<protein>
    <recommendedName>
        <fullName evidence="9">Dof zinc finger protein</fullName>
    </recommendedName>
</protein>
<dbReference type="GO" id="GO:0005634">
    <property type="term" value="C:nucleus"/>
    <property type="evidence" value="ECO:0007669"/>
    <property type="project" value="UniProtKB-SubCell"/>
</dbReference>
<keyword evidence="1 9" id="KW-0479">Metal-binding</keyword>
<evidence type="ECO:0000256" key="8">
    <source>
        <dbReference type="PROSITE-ProRule" id="PRU00071"/>
    </source>
</evidence>
<feature type="region of interest" description="Disordered" evidence="10">
    <location>
        <begin position="76"/>
        <end position="148"/>
    </location>
</feature>
<dbReference type="Proteomes" id="UP000235145">
    <property type="component" value="Unassembled WGS sequence"/>
</dbReference>
<comment type="subcellular location">
    <subcellularLocation>
        <location evidence="8 9">Nucleus</location>
    </subcellularLocation>
</comment>
<keyword evidence="4 9" id="KW-0805">Transcription regulation</keyword>
<keyword evidence="2 8" id="KW-0863">Zinc-finger</keyword>
<comment type="caution">
    <text evidence="12">The sequence shown here is derived from an EMBL/GenBank/DDBJ whole genome shotgun (WGS) entry which is preliminary data.</text>
</comment>
<keyword evidence="6 9" id="KW-0804">Transcription</keyword>
<gene>
    <name evidence="12" type="ORF">LSAT_V11C100006710</name>
</gene>
<dbReference type="PANTHER" id="PTHR31992">
    <property type="entry name" value="DOF ZINC FINGER PROTEIN DOF1.4-RELATED"/>
    <property type="match status" value="1"/>
</dbReference>
<dbReference type="PROSITE" id="PS50884">
    <property type="entry name" value="ZF_DOF_2"/>
    <property type="match status" value="1"/>
</dbReference>
<evidence type="ECO:0000313" key="13">
    <source>
        <dbReference type="Proteomes" id="UP000235145"/>
    </source>
</evidence>
<evidence type="ECO:0000313" key="12">
    <source>
        <dbReference type="EMBL" id="KAJ0226820.1"/>
    </source>
</evidence>
<evidence type="ECO:0000259" key="11">
    <source>
        <dbReference type="PROSITE" id="PS50884"/>
    </source>
</evidence>
<evidence type="ECO:0000256" key="6">
    <source>
        <dbReference type="ARBA" id="ARBA00023163"/>
    </source>
</evidence>
<dbReference type="Pfam" id="PF02701">
    <property type="entry name" value="Zn_ribbon_Dof"/>
    <property type="match status" value="1"/>
</dbReference>
<accession>A0A9R1WKB2</accession>
<dbReference type="GO" id="GO:0003677">
    <property type="term" value="F:DNA binding"/>
    <property type="evidence" value="ECO:0007669"/>
    <property type="project" value="UniProtKB-UniRule"/>
</dbReference>
<dbReference type="PROSITE" id="PS01361">
    <property type="entry name" value="ZF_DOF_1"/>
    <property type="match status" value="1"/>
</dbReference>
<comment type="function">
    <text evidence="9">Transcription factor that binds specifically to a 5'-AA[AG]G-3' consensus core sequence.</text>
</comment>
<evidence type="ECO:0000256" key="9">
    <source>
        <dbReference type="RuleBase" id="RU369094"/>
    </source>
</evidence>
<evidence type="ECO:0000256" key="3">
    <source>
        <dbReference type="ARBA" id="ARBA00022833"/>
    </source>
</evidence>
<name>A0A9R1WKB2_LACSA</name>
<dbReference type="PANTHER" id="PTHR31992:SF303">
    <property type="entry name" value="DOF ZINC FINGER PROTEIN"/>
    <property type="match status" value="1"/>
</dbReference>
<dbReference type="InterPro" id="IPR045174">
    <property type="entry name" value="Dof"/>
</dbReference>
<proteinExistence type="predicted"/>
<dbReference type="Gramene" id="rna-gnl|WGS:NBSK|LSAT_1X15100_mrna">
    <property type="protein sequence ID" value="cds-PLY83002.1"/>
    <property type="gene ID" value="gene-LSAT_1X15100"/>
</dbReference>
<keyword evidence="3 9" id="KW-0862">Zinc</keyword>
<reference evidence="12 13" key="1">
    <citation type="journal article" date="2017" name="Nat. Commun.">
        <title>Genome assembly with in vitro proximity ligation data and whole-genome triplication in lettuce.</title>
        <authorList>
            <person name="Reyes-Chin-Wo S."/>
            <person name="Wang Z."/>
            <person name="Yang X."/>
            <person name="Kozik A."/>
            <person name="Arikit S."/>
            <person name="Song C."/>
            <person name="Xia L."/>
            <person name="Froenicke L."/>
            <person name="Lavelle D.O."/>
            <person name="Truco M.J."/>
            <person name="Xia R."/>
            <person name="Zhu S."/>
            <person name="Xu C."/>
            <person name="Xu H."/>
            <person name="Xu X."/>
            <person name="Cox K."/>
            <person name="Korf I."/>
            <person name="Meyers B.C."/>
            <person name="Michelmore R.W."/>
        </authorList>
    </citation>
    <scope>NUCLEOTIDE SEQUENCE [LARGE SCALE GENOMIC DNA]</scope>
    <source>
        <strain evidence="13">cv. Salinas</strain>
        <tissue evidence="12">Seedlings</tissue>
    </source>
</reference>
<feature type="compositionally biased region" description="Low complexity" evidence="10">
    <location>
        <begin position="110"/>
        <end position="139"/>
    </location>
</feature>
<organism evidence="12 13">
    <name type="scientific">Lactuca sativa</name>
    <name type="common">Garden lettuce</name>
    <dbReference type="NCBI Taxonomy" id="4236"/>
    <lineage>
        <taxon>Eukaryota</taxon>
        <taxon>Viridiplantae</taxon>
        <taxon>Streptophyta</taxon>
        <taxon>Embryophyta</taxon>
        <taxon>Tracheophyta</taxon>
        <taxon>Spermatophyta</taxon>
        <taxon>Magnoliopsida</taxon>
        <taxon>eudicotyledons</taxon>
        <taxon>Gunneridae</taxon>
        <taxon>Pentapetalae</taxon>
        <taxon>asterids</taxon>
        <taxon>campanulids</taxon>
        <taxon>Asterales</taxon>
        <taxon>Asteraceae</taxon>
        <taxon>Cichorioideae</taxon>
        <taxon>Cichorieae</taxon>
        <taxon>Lactucinae</taxon>
        <taxon>Lactuca</taxon>
    </lineage>
</organism>
<feature type="domain" description="Dof-type" evidence="11">
    <location>
        <begin position="32"/>
        <end position="86"/>
    </location>
</feature>
<dbReference type="InterPro" id="IPR003851">
    <property type="entry name" value="Znf_Dof"/>
</dbReference>
<dbReference type="AlphaFoldDB" id="A0A9R1WKB2"/>
<sequence length="303" mass="33758">MQDIHSFESSGGGDALFAGGGDRRYRHHHQDLKCPRCDSSNTKFCYYNNYNLSQPRHFCKSCRRYWTKGGVLRNVPVGGGIRKAKRSSKPKSRISIPCSDAVAAERKSSNSENSSSESSTPNRTATTTTSITTTDASGSNSTNSTPAMMLNFNESSRRFFNIPQSSTLITTFDPIMVNNPSAGNKSSEIGAFTNMMTSSTDQLSDIPSFQLQQKNTEDVVGNHNCNQIQWTVETMGFMDQAADIELSIYGSRRNNGGIAGIENWQHSTDEGLFDLTGNLDQSYWNQNHWKDDDHNQYHLNYIP</sequence>
<evidence type="ECO:0000256" key="5">
    <source>
        <dbReference type="ARBA" id="ARBA00023125"/>
    </source>
</evidence>
<dbReference type="OrthoDB" id="1927254at2759"/>
<dbReference type="GO" id="GO:0003700">
    <property type="term" value="F:DNA-binding transcription factor activity"/>
    <property type="evidence" value="ECO:0007669"/>
    <property type="project" value="UniProtKB-UniRule"/>
</dbReference>
<keyword evidence="5 8" id="KW-0238">DNA-binding</keyword>
<evidence type="ECO:0000256" key="10">
    <source>
        <dbReference type="SAM" id="MobiDB-lite"/>
    </source>
</evidence>
<evidence type="ECO:0000256" key="4">
    <source>
        <dbReference type="ARBA" id="ARBA00023015"/>
    </source>
</evidence>
<dbReference type="GO" id="GO:0008270">
    <property type="term" value="F:zinc ion binding"/>
    <property type="evidence" value="ECO:0007669"/>
    <property type="project" value="UniProtKB-KW"/>
</dbReference>
<evidence type="ECO:0000256" key="7">
    <source>
        <dbReference type="ARBA" id="ARBA00023242"/>
    </source>
</evidence>
<keyword evidence="7 8" id="KW-0539">Nucleus</keyword>
<evidence type="ECO:0000256" key="2">
    <source>
        <dbReference type="ARBA" id="ARBA00022771"/>
    </source>
</evidence>
<dbReference type="EMBL" id="NBSK02000001">
    <property type="protein sequence ID" value="KAJ0226820.1"/>
    <property type="molecule type" value="Genomic_DNA"/>
</dbReference>
<evidence type="ECO:0000256" key="1">
    <source>
        <dbReference type="ARBA" id="ARBA00022723"/>
    </source>
</evidence>
<keyword evidence="13" id="KW-1185">Reference proteome</keyword>